<name>A0A6A5BP50_NAEFO</name>
<comment type="subcellular location">
    <subcellularLocation>
        <location evidence="1">Mitochondrion membrane</location>
        <topology evidence="1">Multi-pass membrane protein</topology>
    </subcellularLocation>
</comment>
<dbReference type="PROSITE" id="PS50893">
    <property type="entry name" value="ABC_TRANSPORTER_2"/>
    <property type="match status" value="1"/>
</dbReference>
<dbReference type="InterPro" id="IPR011527">
    <property type="entry name" value="ABC1_TM_dom"/>
</dbReference>
<dbReference type="VEuPathDB" id="AmoebaDB:FDP41_004471"/>
<feature type="transmembrane region" description="Helical" evidence="10">
    <location>
        <begin position="184"/>
        <end position="209"/>
    </location>
</feature>
<dbReference type="OMA" id="VFHIIPI"/>
<dbReference type="InterPro" id="IPR003439">
    <property type="entry name" value="ABC_transporter-like_ATP-bd"/>
</dbReference>
<keyword evidence="14" id="KW-1185">Reference proteome</keyword>
<evidence type="ECO:0000313" key="14">
    <source>
        <dbReference type="Proteomes" id="UP000444721"/>
    </source>
</evidence>
<dbReference type="OrthoDB" id="6500128at2759"/>
<dbReference type="Pfam" id="PF00664">
    <property type="entry name" value="ABC_membrane"/>
    <property type="match status" value="1"/>
</dbReference>
<dbReference type="GO" id="GO:0006879">
    <property type="term" value="P:intracellular iron ion homeostasis"/>
    <property type="evidence" value="ECO:0007669"/>
    <property type="project" value="TreeGrafter"/>
</dbReference>
<dbReference type="GO" id="GO:0016887">
    <property type="term" value="F:ATP hydrolysis activity"/>
    <property type="evidence" value="ECO:0007669"/>
    <property type="project" value="InterPro"/>
</dbReference>
<feature type="compositionally biased region" description="Polar residues" evidence="9">
    <location>
        <begin position="17"/>
        <end position="35"/>
    </location>
</feature>
<dbReference type="Gene3D" id="3.40.50.300">
    <property type="entry name" value="P-loop containing nucleotide triphosphate hydrolases"/>
    <property type="match status" value="1"/>
</dbReference>
<dbReference type="VEuPathDB" id="AmoebaDB:NfTy_083300"/>
<keyword evidence="4" id="KW-0547">Nucleotide-binding</keyword>
<evidence type="ECO:0000256" key="8">
    <source>
        <dbReference type="ARBA" id="ARBA00024363"/>
    </source>
</evidence>
<dbReference type="InterPro" id="IPR036640">
    <property type="entry name" value="ABC1_TM_sf"/>
</dbReference>
<dbReference type="InterPro" id="IPR027417">
    <property type="entry name" value="P-loop_NTPase"/>
</dbReference>
<evidence type="ECO:0000256" key="6">
    <source>
        <dbReference type="ARBA" id="ARBA00022989"/>
    </source>
</evidence>
<evidence type="ECO:0000256" key="2">
    <source>
        <dbReference type="ARBA" id="ARBA00022448"/>
    </source>
</evidence>
<dbReference type="SUPFAM" id="SSF90123">
    <property type="entry name" value="ABC transporter transmembrane region"/>
    <property type="match status" value="1"/>
</dbReference>
<dbReference type="PANTHER" id="PTHR24221:SF402">
    <property type="entry name" value="IRON-SULFUR CLUSTERS TRANSPORTER ABCB7, MITOCHONDRIAL"/>
    <property type="match status" value="1"/>
</dbReference>
<dbReference type="GO" id="GO:0005524">
    <property type="term" value="F:ATP binding"/>
    <property type="evidence" value="ECO:0007669"/>
    <property type="project" value="UniProtKB-KW"/>
</dbReference>
<comment type="similarity">
    <text evidence="8">Belongs to the ABC transporter superfamily. ABCB family. Heavy Metal importer (TC 3.A.1.210) subfamily.</text>
</comment>
<feature type="domain" description="ABC transporter" evidence="11">
    <location>
        <begin position="394"/>
        <end position="629"/>
    </location>
</feature>
<keyword evidence="2" id="KW-0813">Transport</keyword>
<evidence type="ECO:0000256" key="4">
    <source>
        <dbReference type="ARBA" id="ARBA00022741"/>
    </source>
</evidence>
<dbReference type="GO" id="GO:0140359">
    <property type="term" value="F:ABC-type transporter activity"/>
    <property type="evidence" value="ECO:0007669"/>
    <property type="project" value="InterPro"/>
</dbReference>
<sequence length="635" mass="70700">MFLNVPSVQMRKKTHHQSAGSSSSETISPVTTSEQGSEKASVRKILTHVSTLLWPKDTGLRGRVIAAVGFLIGAKLFNVAVPFFFKQAVDLLGPSTETIVQDPTIWFTMGPISMIIGYGIAKTLSSLFTELRGAVFSKVTQASIRIVSMRVFEHLLNMDITFHLQRKTGALSAIIDRGKRGINFLLTSLLFNIVPTLFELSVVSSIFYFSYGANFALTALGAVFFYGVWTIAITQWRTKFRKQMNKAENDANSRVIDSLINYETVKYFQNEKYEAEKYDEYLKKFADASVHTSTSLSTLNFGQSFIFSLALTYIMYLTANKIMTGDLTVGDLVMVNTLLFQLSIPLNFLGTVYRETTQAITDIEHLFSLIDTKSNIQDISDKELVVNENEGVEIEFRNVSFSYESGRKILDNVSFVVKPGTTLGVCGPSGSGKSTILKLLFRFYDPSEGQILVNGQDIKTVSLESLRRIMGFIPQDCVLFNDSLKHNIAYGRLGSSDEEIKTAADKAHLTEIIERLPKGLDTQVGERGLKLSGGEKQRTAIARAILRAPKILCCDESTSSLDSKSEKQIMTAIEELFSKTSTIMIAHRLSTIQNADQIIVLNSHGSIAESGTHQELIKHEHGLYAELWKRQAHHH</sequence>
<accession>A0A6A5BP50</accession>
<feature type="domain" description="ABC transmembrane type-1" evidence="12">
    <location>
        <begin position="65"/>
        <end position="358"/>
    </location>
</feature>
<dbReference type="EMBL" id="VFQX01000037">
    <property type="protein sequence ID" value="KAF0976572.1"/>
    <property type="molecule type" value="Genomic_DNA"/>
</dbReference>
<dbReference type="RefSeq" id="XP_044561285.1">
    <property type="nucleotide sequence ID" value="XM_044707889.1"/>
</dbReference>
<dbReference type="GO" id="GO:0005743">
    <property type="term" value="C:mitochondrial inner membrane"/>
    <property type="evidence" value="ECO:0007669"/>
    <property type="project" value="TreeGrafter"/>
</dbReference>
<organism evidence="13 14">
    <name type="scientific">Naegleria fowleri</name>
    <name type="common">Brain eating amoeba</name>
    <dbReference type="NCBI Taxonomy" id="5763"/>
    <lineage>
        <taxon>Eukaryota</taxon>
        <taxon>Discoba</taxon>
        <taxon>Heterolobosea</taxon>
        <taxon>Tetramitia</taxon>
        <taxon>Eutetramitia</taxon>
        <taxon>Vahlkampfiidae</taxon>
        <taxon>Naegleria</taxon>
    </lineage>
</organism>
<dbReference type="PROSITE" id="PS50929">
    <property type="entry name" value="ABC_TM1F"/>
    <property type="match status" value="1"/>
</dbReference>
<dbReference type="Gene3D" id="1.20.1560.10">
    <property type="entry name" value="ABC transporter type 1, transmembrane domain"/>
    <property type="match status" value="1"/>
</dbReference>
<evidence type="ECO:0000256" key="3">
    <source>
        <dbReference type="ARBA" id="ARBA00022692"/>
    </source>
</evidence>
<evidence type="ECO:0000256" key="9">
    <source>
        <dbReference type="SAM" id="MobiDB-lite"/>
    </source>
</evidence>
<evidence type="ECO:0000256" key="5">
    <source>
        <dbReference type="ARBA" id="ARBA00022840"/>
    </source>
</evidence>
<feature type="transmembrane region" description="Helical" evidence="10">
    <location>
        <begin position="215"/>
        <end position="236"/>
    </location>
</feature>
<dbReference type="AlphaFoldDB" id="A0A6A5BP50"/>
<dbReference type="FunFam" id="3.40.50.300:FF:000287">
    <property type="entry name" value="Multidrug ABC transporter ATP-binding protein"/>
    <property type="match status" value="1"/>
</dbReference>
<dbReference type="GeneID" id="68111689"/>
<evidence type="ECO:0000256" key="1">
    <source>
        <dbReference type="ARBA" id="ARBA00004225"/>
    </source>
</evidence>
<evidence type="ECO:0000256" key="7">
    <source>
        <dbReference type="ARBA" id="ARBA00023136"/>
    </source>
</evidence>
<keyword evidence="5" id="KW-0067">ATP-binding</keyword>
<protein>
    <submittedName>
        <fullName evidence="13">Uncharacterized protein</fullName>
    </submittedName>
</protein>
<keyword evidence="7 10" id="KW-0472">Membrane</keyword>
<keyword evidence="3 10" id="KW-0812">Transmembrane</keyword>
<dbReference type="SMART" id="SM00382">
    <property type="entry name" value="AAA"/>
    <property type="match status" value="1"/>
</dbReference>
<dbReference type="VEuPathDB" id="AmoebaDB:NF0032550"/>
<feature type="transmembrane region" description="Helical" evidence="10">
    <location>
        <begin position="64"/>
        <end position="85"/>
    </location>
</feature>
<dbReference type="InterPro" id="IPR039421">
    <property type="entry name" value="Type_1_exporter"/>
</dbReference>
<keyword evidence="6 10" id="KW-1133">Transmembrane helix</keyword>
<comment type="caution">
    <text evidence="13">The sequence shown here is derived from an EMBL/GenBank/DDBJ whole genome shotgun (WGS) entry which is preliminary data.</text>
</comment>
<dbReference type="Pfam" id="PF00005">
    <property type="entry name" value="ABC_tran"/>
    <property type="match status" value="1"/>
</dbReference>
<evidence type="ECO:0000259" key="11">
    <source>
        <dbReference type="PROSITE" id="PS50893"/>
    </source>
</evidence>
<dbReference type="SUPFAM" id="SSF52540">
    <property type="entry name" value="P-loop containing nucleoside triphosphate hydrolases"/>
    <property type="match status" value="1"/>
</dbReference>
<feature type="transmembrane region" description="Helical" evidence="10">
    <location>
        <begin position="105"/>
        <end position="124"/>
    </location>
</feature>
<evidence type="ECO:0000256" key="10">
    <source>
        <dbReference type="SAM" id="Phobius"/>
    </source>
</evidence>
<dbReference type="InterPro" id="IPR003593">
    <property type="entry name" value="AAA+_ATPase"/>
</dbReference>
<dbReference type="PANTHER" id="PTHR24221">
    <property type="entry name" value="ATP-BINDING CASSETTE SUB-FAMILY B"/>
    <property type="match status" value="1"/>
</dbReference>
<gene>
    <name evidence="13" type="ORF">FDP41_004471</name>
</gene>
<reference evidence="13 14" key="1">
    <citation type="journal article" date="2019" name="Sci. Rep.">
        <title>Nanopore sequencing improves the draft genome of the human pathogenic amoeba Naegleria fowleri.</title>
        <authorList>
            <person name="Liechti N."/>
            <person name="Schurch N."/>
            <person name="Bruggmann R."/>
            <person name="Wittwer M."/>
        </authorList>
    </citation>
    <scope>NUCLEOTIDE SEQUENCE [LARGE SCALE GENOMIC DNA]</scope>
    <source>
        <strain evidence="13 14">ATCC 30894</strain>
    </source>
</reference>
<proteinExistence type="inferred from homology"/>
<feature type="region of interest" description="Disordered" evidence="9">
    <location>
        <begin position="1"/>
        <end position="39"/>
    </location>
</feature>
<evidence type="ECO:0000259" key="12">
    <source>
        <dbReference type="PROSITE" id="PS50929"/>
    </source>
</evidence>
<evidence type="ECO:0000313" key="13">
    <source>
        <dbReference type="EMBL" id="KAF0976572.1"/>
    </source>
</evidence>
<dbReference type="Proteomes" id="UP000444721">
    <property type="component" value="Unassembled WGS sequence"/>
</dbReference>
<dbReference type="CDD" id="cd18582">
    <property type="entry name" value="ABC_6TM_ATM1_ABCB7"/>
    <property type="match status" value="1"/>
</dbReference>